<organism evidence="1">
    <name type="scientific">Loa loa</name>
    <name type="common">Eye worm</name>
    <name type="synonym">Filaria loa</name>
    <dbReference type="NCBI Taxonomy" id="7209"/>
    <lineage>
        <taxon>Eukaryota</taxon>
        <taxon>Metazoa</taxon>
        <taxon>Ecdysozoa</taxon>
        <taxon>Nematoda</taxon>
        <taxon>Chromadorea</taxon>
        <taxon>Rhabditida</taxon>
        <taxon>Spirurina</taxon>
        <taxon>Spiruromorpha</taxon>
        <taxon>Filarioidea</taxon>
        <taxon>Onchocercidae</taxon>
        <taxon>Loa</taxon>
    </lineage>
</organism>
<reference evidence="1" key="1">
    <citation type="submission" date="2012-04" db="EMBL/GenBank/DDBJ databases">
        <title>The Genome Sequence of Loa loa.</title>
        <authorList>
            <consortium name="The Broad Institute Genome Sequencing Platform"/>
            <consortium name="Broad Institute Genome Sequencing Center for Infectious Disease"/>
            <person name="Nutman T.B."/>
            <person name="Fink D.L."/>
            <person name="Russ C."/>
            <person name="Young S."/>
            <person name="Zeng Q."/>
            <person name="Gargeya S."/>
            <person name="Alvarado L."/>
            <person name="Berlin A."/>
            <person name="Chapman S.B."/>
            <person name="Chen Z."/>
            <person name="Freedman E."/>
            <person name="Gellesch M."/>
            <person name="Goldberg J."/>
            <person name="Griggs A."/>
            <person name="Gujja S."/>
            <person name="Heilman E.R."/>
            <person name="Heiman D."/>
            <person name="Howarth C."/>
            <person name="Mehta T."/>
            <person name="Neiman D."/>
            <person name="Pearson M."/>
            <person name="Roberts A."/>
            <person name="Saif S."/>
            <person name="Shea T."/>
            <person name="Shenoy N."/>
            <person name="Sisk P."/>
            <person name="Stolte C."/>
            <person name="Sykes S."/>
            <person name="White J."/>
            <person name="Yandava C."/>
            <person name="Haas B."/>
            <person name="Henn M.R."/>
            <person name="Nusbaum C."/>
            <person name="Birren B."/>
        </authorList>
    </citation>
    <scope>NUCLEOTIDE SEQUENCE [LARGE SCALE GENOMIC DNA]</scope>
</reference>
<dbReference type="EMBL" id="JH712670">
    <property type="protein sequence ID" value="EFO20041.1"/>
    <property type="molecule type" value="Genomic_DNA"/>
</dbReference>
<dbReference type="InParanoid" id="A0A1S0TUF8"/>
<dbReference type="KEGG" id="loa:LOAG_08448"/>
<proteinExistence type="predicted"/>
<protein>
    <submittedName>
        <fullName evidence="1">Uncharacterized protein</fullName>
    </submittedName>
</protein>
<dbReference type="AlphaFoldDB" id="A0A1S0TUF8"/>
<name>A0A1S0TUF8_LOALO</name>
<gene>
    <name evidence="1" type="ORF">LOAG_08448</name>
</gene>
<dbReference type="CTD" id="9945875"/>
<accession>A0A1S0TUF8</accession>
<sequence>MTLMVTVMKDDGDRYSNRSQLIQTLSKIKSKNSNECELRLRRGRLSNIDKSQRYSIDGSHSMVEPDAIQHAHDTYPSTGSSMRIGLISYSKSSSINGLSFIENSISLTNLLNACMKISANMLFIAST</sequence>
<evidence type="ECO:0000313" key="1">
    <source>
        <dbReference type="EMBL" id="EFO20041.1"/>
    </source>
</evidence>
<dbReference type="RefSeq" id="XP_003144028.1">
    <property type="nucleotide sequence ID" value="XM_003143980.1"/>
</dbReference>
<dbReference type="GeneID" id="9945875"/>